<dbReference type="InterPro" id="IPR001763">
    <property type="entry name" value="Rhodanese-like_dom"/>
</dbReference>
<dbReference type="SUPFAM" id="SSF52821">
    <property type="entry name" value="Rhodanese/Cell cycle control phosphatase"/>
    <property type="match status" value="1"/>
</dbReference>
<feature type="domain" description="Rhodanese" evidence="1">
    <location>
        <begin position="12"/>
        <end position="60"/>
    </location>
</feature>
<name>A0ABT3JQC2_9FLAO</name>
<evidence type="ECO:0000259" key="1">
    <source>
        <dbReference type="PROSITE" id="PS50206"/>
    </source>
</evidence>
<dbReference type="EMBL" id="JAPCHZ010000006">
    <property type="protein sequence ID" value="MCW4452972.1"/>
    <property type="molecule type" value="Genomic_DNA"/>
</dbReference>
<keyword evidence="3" id="KW-1185">Reference proteome</keyword>
<proteinExistence type="predicted"/>
<dbReference type="Gene3D" id="3.40.250.10">
    <property type="entry name" value="Rhodanese-like domain"/>
    <property type="match status" value="1"/>
</dbReference>
<gene>
    <name evidence="2" type="ORF">OK344_12240</name>
</gene>
<accession>A0ABT3JQC2</accession>
<dbReference type="InterPro" id="IPR036873">
    <property type="entry name" value="Rhodanese-like_dom_sf"/>
</dbReference>
<dbReference type="PROSITE" id="PS50206">
    <property type="entry name" value="RHODANESE_3"/>
    <property type="match status" value="1"/>
</dbReference>
<reference evidence="2 3" key="1">
    <citation type="submission" date="2022-10" db="EMBL/GenBank/DDBJ databases">
        <title>Kaistella sp. BT-6-1-3.</title>
        <authorList>
            <person name="Ai J."/>
            <person name="Deng Z."/>
        </authorList>
    </citation>
    <scope>NUCLEOTIDE SEQUENCE [LARGE SCALE GENOMIC DNA]</scope>
    <source>
        <strain evidence="2 3">BT6-1-3</strain>
    </source>
</reference>
<evidence type="ECO:0000313" key="3">
    <source>
        <dbReference type="Proteomes" id="UP001209107"/>
    </source>
</evidence>
<sequence length="85" mass="9735">MNSICPSHLSSSGEDFLLLDIRERFEFNTYRRVFPNLKNIPFSEFDEELPTLDKSRKTLLTVTTDCAAEPPCSFLPKEASAMFPM</sequence>
<organism evidence="2 3">
    <name type="scientific">Kaistella yananensis</name>
    <dbReference type="NCBI Taxonomy" id="2989820"/>
    <lineage>
        <taxon>Bacteria</taxon>
        <taxon>Pseudomonadati</taxon>
        <taxon>Bacteroidota</taxon>
        <taxon>Flavobacteriia</taxon>
        <taxon>Flavobacteriales</taxon>
        <taxon>Weeksellaceae</taxon>
        <taxon>Chryseobacterium group</taxon>
        <taxon>Kaistella</taxon>
    </lineage>
</organism>
<dbReference type="Proteomes" id="UP001209107">
    <property type="component" value="Unassembled WGS sequence"/>
</dbReference>
<dbReference type="RefSeq" id="WP_265145047.1">
    <property type="nucleotide sequence ID" value="NZ_JAPCHZ010000006.1"/>
</dbReference>
<comment type="caution">
    <text evidence="2">The sequence shown here is derived from an EMBL/GenBank/DDBJ whole genome shotgun (WGS) entry which is preliminary data.</text>
</comment>
<protein>
    <recommendedName>
        <fullName evidence="1">Rhodanese domain-containing protein</fullName>
    </recommendedName>
</protein>
<evidence type="ECO:0000313" key="2">
    <source>
        <dbReference type="EMBL" id="MCW4452972.1"/>
    </source>
</evidence>